<evidence type="ECO:0000256" key="10">
    <source>
        <dbReference type="ARBA" id="ARBA00023125"/>
    </source>
</evidence>
<dbReference type="CDD" id="cd05776">
    <property type="entry name" value="DNA_polB_alpha_exo"/>
    <property type="match status" value="1"/>
</dbReference>
<dbReference type="GO" id="GO:0003887">
    <property type="term" value="F:DNA-directed DNA polymerase activity"/>
    <property type="evidence" value="ECO:0007669"/>
    <property type="project" value="UniProtKB-KW"/>
</dbReference>
<dbReference type="Gene3D" id="1.10.132.60">
    <property type="entry name" value="DNA polymerase family B, C-terminal domain"/>
    <property type="match status" value="1"/>
</dbReference>
<evidence type="ECO:0000256" key="4">
    <source>
        <dbReference type="ARBA" id="ARBA00022695"/>
    </source>
</evidence>
<keyword evidence="10 12" id="KW-0238">DNA-binding</keyword>
<dbReference type="GO" id="GO:0000166">
    <property type="term" value="F:nucleotide binding"/>
    <property type="evidence" value="ECO:0007669"/>
    <property type="project" value="InterPro"/>
</dbReference>
<evidence type="ECO:0000256" key="11">
    <source>
        <dbReference type="ARBA" id="ARBA00023242"/>
    </source>
</evidence>
<dbReference type="GO" id="GO:1902975">
    <property type="term" value="P:mitotic DNA replication initiation"/>
    <property type="evidence" value="ECO:0007669"/>
    <property type="project" value="InterPro"/>
</dbReference>
<dbReference type="SMART" id="SM00486">
    <property type="entry name" value="POLBc"/>
    <property type="match status" value="1"/>
</dbReference>
<dbReference type="CDD" id="cd05532">
    <property type="entry name" value="POLBc_alpha"/>
    <property type="match status" value="1"/>
</dbReference>
<feature type="compositionally biased region" description="Basic residues" evidence="13">
    <location>
        <begin position="98"/>
        <end position="110"/>
    </location>
</feature>
<dbReference type="InterPro" id="IPR043502">
    <property type="entry name" value="DNA/RNA_pol_sf"/>
</dbReference>
<dbReference type="InterPro" id="IPR042087">
    <property type="entry name" value="DNA_pol_B_thumb"/>
</dbReference>
<dbReference type="Pfam" id="PF08996">
    <property type="entry name" value="zf-DNA_Pol"/>
    <property type="match status" value="1"/>
</dbReference>
<keyword evidence="4 12" id="KW-0548">Nucleotidyltransferase</keyword>
<evidence type="ECO:0000259" key="14">
    <source>
        <dbReference type="Pfam" id="PF00136"/>
    </source>
</evidence>
<evidence type="ECO:0000256" key="3">
    <source>
        <dbReference type="ARBA" id="ARBA00022679"/>
    </source>
</evidence>
<feature type="compositionally biased region" description="Acidic residues" evidence="13">
    <location>
        <begin position="77"/>
        <end position="94"/>
    </location>
</feature>
<dbReference type="PANTHER" id="PTHR45861">
    <property type="entry name" value="DNA POLYMERASE ALPHA CATALYTIC SUBUNIT"/>
    <property type="match status" value="1"/>
</dbReference>
<comment type="caution">
    <text evidence="18">The sequence shown here is derived from an EMBL/GenBank/DDBJ whole genome shotgun (WGS) entry which is preliminary data.</text>
</comment>
<proteinExistence type="inferred from homology"/>
<dbReference type="InterPro" id="IPR015088">
    <property type="entry name" value="Znf_DNA-dir_DNA_pol_B_alpha"/>
</dbReference>
<keyword evidence="8" id="KW-0862">Zinc</keyword>
<dbReference type="Gene3D" id="3.30.420.10">
    <property type="entry name" value="Ribonuclease H-like superfamily/Ribonuclease H"/>
    <property type="match status" value="1"/>
</dbReference>
<keyword evidence="11" id="KW-0539">Nucleus</keyword>
<evidence type="ECO:0000259" key="17">
    <source>
        <dbReference type="Pfam" id="PF12254"/>
    </source>
</evidence>
<evidence type="ECO:0000256" key="2">
    <source>
        <dbReference type="ARBA" id="ARBA00005755"/>
    </source>
</evidence>
<feature type="compositionally biased region" description="Acidic residues" evidence="13">
    <location>
        <begin position="224"/>
        <end position="243"/>
    </location>
</feature>
<protein>
    <recommendedName>
        <fullName evidence="12">DNA polymerase</fullName>
        <ecNumber evidence="12">2.7.7.7</ecNumber>
    </recommendedName>
</protein>
<dbReference type="InterPro" id="IPR023211">
    <property type="entry name" value="DNA_pol_palm_dom_sf"/>
</dbReference>
<dbReference type="GO" id="GO:0003682">
    <property type="term" value="F:chromatin binding"/>
    <property type="evidence" value="ECO:0007669"/>
    <property type="project" value="TreeGrafter"/>
</dbReference>
<dbReference type="InterPro" id="IPR006172">
    <property type="entry name" value="DNA-dir_DNA_pol_B"/>
</dbReference>
<feature type="domain" description="DNA-directed DNA polymerase family B exonuclease" evidence="15">
    <location>
        <begin position="487"/>
        <end position="725"/>
    </location>
</feature>
<dbReference type="GO" id="GO:0006273">
    <property type="term" value="P:lagging strand elongation"/>
    <property type="evidence" value="ECO:0007669"/>
    <property type="project" value="TreeGrafter"/>
</dbReference>
<feature type="region of interest" description="Disordered" evidence="13">
    <location>
        <begin position="293"/>
        <end position="321"/>
    </location>
</feature>
<dbReference type="SUPFAM" id="SSF53098">
    <property type="entry name" value="Ribonuclease H-like"/>
    <property type="match status" value="1"/>
</dbReference>
<evidence type="ECO:0000256" key="12">
    <source>
        <dbReference type="RuleBase" id="RU000442"/>
    </source>
</evidence>
<dbReference type="RefSeq" id="XP_028474435.1">
    <property type="nucleotide sequence ID" value="XM_028617128.1"/>
</dbReference>
<comment type="catalytic activity">
    <reaction evidence="12">
        <text>DNA(n) + a 2'-deoxyribonucleoside 5'-triphosphate = DNA(n+1) + diphosphate</text>
        <dbReference type="Rhea" id="RHEA:22508"/>
        <dbReference type="Rhea" id="RHEA-COMP:17339"/>
        <dbReference type="Rhea" id="RHEA-COMP:17340"/>
        <dbReference type="ChEBI" id="CHEBI:33019"/>
        <dbReference type="ChEBI" id="CHEBI:61560"/>
        <dbReference type="ChEBI" id="CHEBI:173112"/>
        <dbReference type="EC" id="2.7.7.7"/>
    </reaction>
</comment>
<keyword evidence="9 12" id="KW-0239">DNA-directed DNA polymerase</keyword>
<dbReference type="GO" id="GO:0006281">
    <property type="term" value="P:DNA repair"/>
    <property type="evidence" value="ECO:0007669"/>
    <property type="project" value="UniProtKB-ARBA"/>
</dbReference>
<dbReference type="InterPro" id="IPR038256">
    <property type="entry name" value="Pol_alpha_znc_sf"/>
</dbReference>
<keyword evidence="3 12" id="KW-0808">Transferase</keyword>
<evidence type="ECO:0000256" key="5">
    <source>
        <dbReference type="ARBA" id="ARBA00022705"/>
    </source>
</evidence>
<dbReference type="Gene3D" id="2.40.50.730">
    <property type="match status" value="1"/>
</dbReference>
<dbReference type="Pfam" id="PF12254">
    <property type="entry name" value="DNA_pol_alpha_N"/>
    <property type="match status" value="1"/>
</dbReference>
<dbReference type="InterPro" id="IPR012337">
    <property type="entry name" value="RNaseH-like_sf"/>
</dbReference>
<dbReference type="PANTHER" id="PTHR45861:SF1">
    <property type="entry name" value="DNA POLYMERASE ALPHA CATALYTIC SUBUNIT"/>
    <property type="match status" value="1"/>
</dbReference>
<dbReference type="InterPro" id="IPR006134">
    <property type="entry name" value="DNA-dir_DNA_pol_B_multi_dom"/>
</dbReference>
<feature type="domain" description="DNA-directed DNA polymerase family B multifunctional" evidence="14">
    <location>
        <begin position="794"/>
        <end position="1237"/>
    </location>
</feature>
<dbReference type="GO" id="GO:0003697">
    <property type="term" value="F:single-stranded DNA binding"/>
    <property type="evidence" value="ECO:0007669"/>
    <property type="project" value="TreeGrafter"/>
</dbReference>
<reference evidence="18 19" key="1">
    <citation type="submission" date="2018-11" db="EMBL/GenBank/DDBJ databases">
        <title>Genome sequence of Apiotrichum porosum DSM 27194.</title>
        <authorList>
            <person name="Aliyu H."/>
            <person name="Gorte O."/>
            <person name="Ochsenreither K."/>
        </authorList>
    </citation>
    <scope>NUCLEOTIDE SEQUENCE [LARGE SCALE GENOMIC DNA]</scope>
    <source>
        <strain evidence="18 19">DSM 27194</strain>
    </source>
</reference>
<dbReference type="OrthoDB" id="6755010at2759"/>
<dbReference type="InterPro" id="IPR024647">
    <property type="entry name" value="DNA_pol_a_cat_su_N"/>
</dbReference>
<dbReference type="Gene3D" id="3.90.1600.10">
    <property type="entry name" value="Palm domain of DNA polymerase"/>
    <property type="match status" value="2"/>
</dbReference>
<evidence type="ECO:0000259" key="16">
    <source>
        <dbReference type="Pfam" id="PF08996"/>
    </source>
</evidence>
<keyword evidence="5 12" id="KW-0235">DNA replication</keyword>
<feature type="domain" description="Zinc finger DNA-directed DNA polymerase family B alpha" evidence="16">
    <location>
        <begin position="1273"/>
        <end position="1463"/>
    </location>
</feature>
<evidence type="ECO:0000259" key="15">
    <source>
        <dbReference type="Pfam" id="PF03104"/>
    </source>
</evidence>
<dbReference type="NCBIfam" id="TIGR00592">
    <property type="entry name" value="pol2"/>
    <property type="match status" value="1"/>
</dbReference>
<dbReference type="STRING" id="105984.A0A427XKC7"/>
<dbReference type="Gene3D" id="1.10.3200.20">
    <property type="entry name" value="DNA Polymerase alpha, zinc finger"/>
    <property type="match status" value="1"/>
</dbReference>
<dbReference type="GO" id="GO:0006272">
    <property type="term" value="P:leading strand elongation"/>
    <property type="evidence" value="ECO:0007669"/>
    <property type="project" value="TreeGrafter"/>
</dbReference>
<dbReference type="InterPro" id="IPR036397">
    <property type="entry name" value="RNaseH_sf"/>
</dbReference>
<dbReference type="GO" id="GO:0008270">
    <property type="term" value="F:zinc ion binding"/>
    <property type="evidence" value="ECO:0007669"/>
    <property type="project" value="UniProtKB-KW"/>
</dbReference>
<dbReference type="FunFam" id="3.30.70.2820:FF:000001">
    <property type="entry name" value="DNA polymerase"/>
    <property type="match status" value="1"/>
</dbReference>
<evidence type="ECO:0000313" key="19">
    <source>
        <dbReference type="Proteomes" id="UP000279236"/>
    </source>
</evidence>
<feature type="region of interest" description="Disordered" evidence="13">
    <location>
        <begin position="57"/>
        <end position="243"/>
    </location>
</feature>
<evidence type="ECO:0000256" key="1">
    <source>
        <dbReference type="ARBA" id="ARBA00004123"/>
    </source>
</evidence>
<evidence type="ECO:0000256" key="9">
    <source>
        <dbReference type="ARBA" id="ARBA00022932"/>
    </source>
</evidence>
<dbReference type="GO" id="GO:0003688">
    <property type="term" value="F:DNA replication origin binding"/>
    <property type="evidence" value="ECO:0007669"/>
    <property type="project" value="TreeGrafter"/>
</dbReference>
<sequence>MPATRGPGAKVDRLAALREARERGGRLSQWKTDDAQIYDEVTDEQYTSIVGSRLEEDDFIVDDDGSGYVDNGMDDWGGGEEESEDEDDFEGEDEELRKARKQKRARARAKAAKDGKVKATKAKPKSALSDYARSAQTGAYRPAPANEDDFMASLLSTVTAEPSRKRKSSPPEYPSSDPAASSDSAWSRGKRYGDDSEDEVWDPIRGSMGKRPRVSEATIKPYDGSEDENEGVDFGMDIDDNNDDDAVVVKREPVDDGDDEIAIKPAAARTAARAGPRRRVNNSTAVKNLLAKPEPEPEMEDEVEVKKPVLSSRKPPTDRTHWQAVQASLLPPKSDLDAVRVPQGGAVKSENVLEEDGSLRMFWLDFLEQDGVVHLVGKVLDRSSNKYVSACVSVKGIQRNLFVKPRAKRFSGGRETDVEVTKADVYQEFDSVRSKHGIEEWAAKFVNRKYAFEDHSIDRGESEWMKVVYPYDQPQIGEGLTGQTFSHVFGANTTAFELLALKRRIMGPCWLNIKDPVLSEKAASWCKIEFTVTNPKHVNPFSDDDETAPKDNPPLTFMSIALRTIVNHRENKTEILIATTRTWEGLNIDDPTPPDRQVSTLSTIVRPIEKFPPNLETKARDPRSPFQVVKAERALLNALLATINRHDPDVIVGHNFLGNSFEALLYRLKELKADHWSRIGRFRRKGFQITKAGSNVRLLAGRLVADLSSDAAKGMISSTTWSLTEMVATHLKITREDVDPEDTQTYFDHTVSSPDKLVHFIRLAEIDAYFQMAIAARVQLLPLTKQLTNLAGNSWNLTLNGGRAVRNEYILLHEFHKLKYVTPDKSFKMNKVKVINDDGEEEEVTTGHKRGKAKYAGGLVFEPKRGLWDTYILVMDFNSLYPSIIQEYNIDFTTVERDDVEDGDEEKIPEVPAQETSQGVLPRIIANLVQRRRQVKGLMKDKTASAAKLQQWDIKQQALKLTANSMYGCLGFAGSRFSSRPLAALTTFKGREILTHTRELAESLSLDVVYGDTDSVFVNSNVSNYADAVKIANEFKRAVNERYKLLEIDLDATFERVLLLNKKKYAAVKIDEAGERSTEVKGLDMKRREFSKLSKDASGAVLKEILSGEATENVVTKVHELLTGLGDTVRSGAVPIDDFIIFKRLGKNPEDYPDKKSQPHVQVALRMKAKGVAVRAHDVIPYILCLGADGKGARSAQADHAFHPDDLRRAGSDLKIDYDLYLDAQVLQPVLRLCENIEGTDRARLAECLGLDPSRYTSQQHEAPERAFFTLESQTSDKERFKDAHPFALKCPACEAGFTFEGLAAAADGSEGVTTLRAGAGITCPACSTAVPPASVTVQLETQIRAYIAQYYLGWTVCDGEDCGARTRAMGVYGRRCLGFNRPGCRGKVSLEYTDLALYNQLLYLRTLFDTDKALADTRGTGRHEDVRALSAGNAGILGQGVSVVDRYLDKNGRRWVDMRGLFAFMERITLV</sequence>
<comment type="similarity">
    <text evidence="2 12">Belongs to the DNA polymerase type-B family.</text>
</comment>
<dbReference type="PRINTS" id="PR00106">
    <property type="entry name" value="DNAPOLB"/>
</dbReference>
<comment type="subcellular location">
    <subcellularLocation>
        <location evidence="1">Nucleus</location>
    </subcellularLocation>
</comment>
<dbReference type="EC" id="2.7.7.7" evidence="12"/>
<organism evidence="18 19">
    <name type="scientific">Apiotrichum porosum</name>
    <dbReference type="NCBI Taxonomy" id="105984"/>
    <lineage>
        <taxon>Eukaryota</taxon>
        <taxon>Fungi</taxon>
        <taxon>Dikarya</taxon>
        <taxon>Basidiomycota</taxon>
        <taxon>Agaricomycotina</taxon>
        <taxon>Tremellomycetes</taxon>
        <taxon>Trichosporonales</taxon>
        <taxon>Trichosporonaceae</taxon>
        <taxon>Apiotrichum</taxon>
    </lineage>
</organism>
<dbReference type="Proteomes" id="UP000279236">
    <property type="component" value="Unassembled WGS sequence"/>
</dbReference>
<dbReference type="EMBL" id="RSCE01000010">
    <property type="protein sequence ID" value="RSH79288.1"/>
    <property type="molecule type" value="Genomic_DNA"/>
</dbReference>
<feature type="compositionally biased region" description="Low complexity" evidence="13">
    <location>
        <begin position="174"/>
        <end position="187"/>
    </location>
</feature>
<dbReference type="InterPro" id="IPR006133">
    <property type="entry name" value="DNA-dir_DNA_pol_B_exonuc"/>
</dbReference>
<evidence type="ECO:0000256" key="6">
    <source>
        <dbReference type="ARBA" id="ARBA00022723"/>
    </source>
</evidence>
<gene>
    <name evidence="18" type="primary">POL1</name>
    <name evidence="18" type="ORF">EHS24_001328</name>
</gene>
<keyword evidence="19" id="KW-1185">Reference proteome</keyword>
<name>A0A427XKC7_9TREE</name>
<dbReference type="Pfam" id="PF00136">
    <property type="entry name" value="DNA_pol_B"/>
    <property type="match status" value="1"/>
</dbReference>
<accession>A0A427XKC7</accession>
<dbReference type="SUPFAM" id="SSF56672">
    <property type="entry name" value="DNA/RNA polymerases"/>
    <property type="match status" value="1"/>
</dbReference>
<evidence type="ECO:0000256" key="7">
    <source>
        <dbReference type="ARBA" id="ARBA00022771"/>
    </source>
</evidence>
<evidence type="ECO:0000256" key="13">
    <source>
        <dbReference type="SAM" id="MobiDB-lite"/>
    </source>
</evidence>
<dbReference type="GO" id="GO:0005658">
    <property type="term" value="C:alpha DNA polymerase:primase complex"/>
    <property type="evidence" value="ECO:0007669"/>
    <property type="project" value="UniProtKB-ARBA"/>
</dbReference>
<dbReference type="PROSITE" id="PS00116">
    <property type="entry name" value="DNA_POLYMERASE_B"/>
    <property type="match status" value="1"/>
</dbReference>
<dbReference type="InterPro" id="IPR017964">
    <property type="entry name" value="DNA-dir_DNA_pol_B_CS"/>
</dbReference>
<dbReference type="Gene3D" id="3.30.70.2820">
    <property type="match status" value="1"/>
</dbReference>
<feature type="domain" description="DNA polymerase alpha catalytic subunit N-terminal" evidence="17">
    <location>
        <begin position="14"/>
        <end position="76"/>
    </location>
</feature>
<dbReference type="Pfam" id="PF03104">
    <property type="entry name" value="DNA_pol_B_exo1"/>
    <property type="match status" value="1"/>
</dbReference>
<keyword evidence="7" id="KW-0863">Zinc-finger</keyword>
<dbReference type="FunFam" id="3.30.420.10:FF:000036">
    <property type="entry name" value="DNA polymerase"/>
    <property type="match status" value="1"/>
</dbReference>
<dbReference type="GeneID" id="39585871"/>
<dbReference type="InterPro" id="IPR045846">
    <property type="entry name" value="POLBc_alpha"/>
</dbReference>
<evidence type="ECO:0000313" key="18">
    <source>
        <dbReference type="EMBL" id="RSH79288.1"/>
    </source>
</evidence>
<evidence type="ECO:0000256" key="8">
    <source>
        <dbReference type="ARBA" id="ARBA00022833"/>
    </source>
</evidence>
<keyword evidence="6" id="KW-0479">Metal-binding</keyword>
<dbReference type="FunFam" id="1.10.132.60:FF:000004">
    <property type="entry name" value="DNA polymerase"/>
    <property type="match status" value="1"/>
</dbReference>